<reference evidence="11 12" key="1">
    <citation type="journal article" date="2018" name="Nat. Biotechnol.">
        <title>A standardized bacterial taxonomy based on genome phylogeny substantially revises the tree of life.</title>
        <authorList>
            <person name="Parks D.H."/>
            <person name="Chuvochina M."/>
            <person name="Waite D.W."/>
            <person name="Rinke C."/>
            <person name="Skarshewski A."/>
            <person name="Chaumeil P.A."/>
            <person name="Hugenholtz P."/>
        </authorList>
    </citation>
    <scope>NUCLEOTIDE SEQUENCE [LARGE SCALE GENOMIC DNA]</scope>
    <source>
        <strain evidence="11">UBA11728</strain>
    </source>
</reference>
<dbReference type="Pfam" id="PF07730">
    <property type="entry name" value="HisKA_3"/>
    <property type="match status" value="1"/>
</dbReference>
<dbReference type="InterPro" id="IPR050482">
    <property type="entry name" value="Sensor_HK_TwoCompSys"/>
</dbReference>
<feature type="transmembrane region" description="Helical" evidence="9">
    <location>
        <begin position="181"/>
        <end position="199"/>
    </location>
</feature>
<proteinExistence type="predicted"/>
<keyword evidence="7" id="KW-0067">ATP-binding</keyword>
<protein>
    <recommendedName>
        <fullName evidence="2">histidine kinase</fullName>
        <ecNumber evidence="2">2.7.13.3</ecNumber>
    </recommendedName>
</protein>
<dbReference type="InterPro" id="IPR011712">
    <property type="entry name" value="Sig_transdc_His_kin_sub3_dim/P"/>
</dbReference>
<dbReference type="SUPFAM" id="SSF55874">
    <property type="entry name" value="ATPase domain of HSP90 chaperone/DNA topoisomerase II/histidine kinase"/>
    <property type="match status" value="1"/>
</dbReference>
<keyword evidence="6" id="KW-0418">Kinase</keyword>
<evidence type="ECO:0000256" key="9">
    <source>
        <dbReference type="SAM" id="Phobius"/>
    </source>
</evidence>
<evidence type="ECO:0000256" key="4">
    <source>
        <dbReference type="ARBA" id="ARBA00022679"/>
    </source>
</evidence>
<organism evidence="11 12">
    <name type="scientific">Lachnoclostridium phytofermentans</name>
    <dbReference type="NCBI Taxonomy" id="66219"/>
    <lineage>
        <taxon>Bacteria</taxon>
        <taxon>Bacillati</taxon>
        <taxon>Bacillota</taxon>
        <taxon>Clostridia</taxon>
        <taxon>Lachnospirales</taxon>
        <taxon>Lachnospiraceae</taxon>
    </lineage>
</organism>
<evidence type="ECO:0000256" key="2">
    <source>
        <dbReference type="ARBA" id="ARBA00012438"/>
    </source>
</evidence>
<evidence type="ECO:0000256" key="8">
    <source>
        <dbReference type="ARBA" id="ARBA00023012"/>
    </source>
</evidence>
<dbReference type="PANTHER" id="PTHR24421">
    <property type="entry name" value="NITRATE/NITRITE SENSOR PROTEIN NARX-RELATED"/>
    <property type="match status" value="1"/>
</dbReference>
<dbReference type="SMART" id="SM00387">
    <property type="entry name" value="HATPase_c"/>
    <property type="match status" value="1"/>
</dbReference>
<comment type="caution">
    <text evidence="11">The sequence shown here is derived from an EMBL/GenBank/DDBJ whole genome shotgun (WGS) entry which is preliminary data.</text>
</comment>
<dbReference type="GO" id="GO:0000155">
    <property type="term" value="F:phosphorelay sensor kinase activity"/>
    <property type="evidence" value="ECO:0007669"/>
    <property type="project" value="InterPro"/>
</dbReference>
<evidence type="ECO:0000256" key="7">
    <source>
        <dbReference type="ARBA" id="ARBA00022840"/>
    </source>
</evidence>
<name>A0A3D2X5N1_9FIRM</name>
<dbReference type="Pfam" id="PF02518">
    <property type="entry name" value="HATPase_c"/>
    <property type="match status" value="1"/>
</dbReference>
<feature type="transmembrane region" description="Helical" evidence="9">
    <location>
        <begin position="71"/>
        <end position="96"/>
    </location>
</feature>
<keyword evidence="9" id="KW-0472">Membrane</keyword>
<dbReference type="Pfam" id="PF16927">
    <property type="entry name" value="HisKA_7TM"/>
    <property type="match status" value="1"/>
</dbReference>
<sequence>MLLFVQQLQDKYHTILFLLFFILLLFCYTIYISFKVSKSILRDKFYFFLVALFFWMIAKVCRFVVTEDYINWIIIIVQYVGYFGYQYSLFIFSLIFYGGEEMARKEQWISAILPILGLIIVLTNPLHHMFYISINIDYEKRGMFYYVLSVIHHVYIFVSLYILICAMHIRTFGRAYKKIRIILHITIAITAYLMFLFWLQKLGILPQLSFLKIDGTVVKICSTFFLIILPTLGFHLLDITPVSYQVLYQKLPRGVALMNKKGVLNTPNELFVQMFPVIKGGFCNVSNFVDSLNELVPKEKEQLKEFLLSNLTKEYLLSYKDSKFVVKKYRLKSNRYLIYVEEITNTVDKMMELEKKNQYLAIMDQNLKESIKSKRDLVSTRAKSSVAQNVHDILGHSLTVALCTTEVAARDGCREDAIEKLAMLEELLSESVQDLKNSIQGNEFDFQQTSIIKAIKNLSNLKVQLEITTQGRPYELNSAQNEAIIRICQEAVTNAIKHGDAKTVHLFLRYYQKTLEIYIIDDGKGCNHVKVGCGLSGMEGRVKKLGGSFEFGSDGQKGFHIHIEIPIIRMDK</sequence>
<keyword evidence="5" id="KW-0547">Nucleotide-binding</keyword>
<keyword evidence="4" id="KW-0808">Transferase</keyword>
<evidence type="ECO:0000259" key="10">
    <source>
        <dbReference type="SMART" id="SM00387"/>
    </source>
</evidence>
<dbReference type="InterPro" id="IPR003594">
    <property type="entry name" value="HATPase_dom"/>
</dbReference>
<dbReference type="AlphaFoldDB" id="A0A3D2X5N1"/>
<dbReference type="GO" id="GO:0005524">
    <property type="term" value="F:ATP binding"/>
    <property type="evidence" value="ECO:0007669"/>
    <property type="project" value="UniProtKB-KW"/>
</dbReference>
<feature type="transmembrane region" description="Helical" evidence="9">
    <location>
        <begin position="108"/>
        <end position="131"/>
    </location>
</feature>
<feature type="domain" description="Histidine kinase/HSP90-like ATPase" evidence="10">
    <location>
        <begin position="479"/>
        <end position="569"/>
    </location>
</feature>
<keyword evidence="9" id="KW-0812">Transmembrane</keyword>
<evidence type="ECO:0000313" key="12">
    <source>
        <dbReference type="Proteomes" id="UP000262969"/>
    </source>
</evidence>
<dbReference type="InterPro" id="IPR036890">
    <property type="entry name" value="HATPase_C_sf"/>
</dbReference>
<keyword evidence="3" id="KW-0597">Phosphoprotein</keyword>
<feature type="transmembrane region" description="Helical" evidence="9">
    <location>
        <begin position="46"/>
        <end position="65"/>
    </location>
</feature>
<dbReference type="Gene3D" id="3.30.565.10">
    <property type="entry name" value="Histidine kinase-like ATPase, C-terminal domain"/>
    <property type="match status" value="1"/>
</dbReference>
<dbReference type="EMBL" id="DPVV01000282">
    <property type="protein sequence ID" value="HCL02450.1"/>
    <property type="molecule type" value="Genomic_DNA"/>
</dbReference>
<dbReference type="EC" id="2.7.13.3" evidence="2"/>
<keyword evidence="9" id="KW-1133">Transmembrane helix</keyword>
<dbReference type="Gene3D" id="1.20.5.1930">
    <property type="match status" value="1"/>
</dbReference>
<evidence type="ECO:0000256" key="3">
    <source>
        <dbReference type="ARBA" id="ARBA00022553"/>
    </source>
</evidence>
<gene>
    <name evidence="11" type="ORF">DHW61_08545</name>
</gene>
<feature type="transmembrane region" description="Helical" evidence="9">
    <location>
        <begin position="12"/>
        <end position="34"/>
    </location>
</feature>
<evidence type="ECO:0000256" key="5">
    <source>
        <dbReference type="ARBA" id="ARBA00022741"/>
    </source>
</evidence>
<dbReference type="GO" id="GO:0016020">
    <property type="term" value="C:membrane"/>
    <property type="evidence" value="ECO:0007669"/>
    <property type="project" value="InterPro"/>
</dbReference>
<evidence type="ECO:0000313" key="11">
    <source>
        <dbReference type="EMBL" id="HCL02450.1"/>
    </source>
</evidence>
<keyword evidence="8" id="KW-0902">Two-component regulatory system</keyword>
<feature type="transmembrane region" description="Helical" evidence="9">
    <location>
        <begin position="143"/>
        <end position="169"/>
    </location>
</feature>
<evidence type="ECO:0000256" key="1">
    <source>
        <dbReference type="ARBA" id="ARBA00000085"/>
    </source>
</evidence>
<dbReference type="InterPro" id="IPR031621">
    <property type="entry name" value="HisKA_7TM"/>
</dbReference>
<dbReference type="GO" id="GO:0046983">
    <property type="term" value="F:protein dimerization activity"/>
    <property type="evidence" value="ECO:0007669"/>
    <property type="project" value="InterPro"/>
</dbReference>
<accession>A0A3D2X5N1</accession>
<dbReference type="CDD" id="cd16917">
    <property type="entry name" value="HATPase_UhpB-NarQ-NarX-like"/>
    <property type="match status" value="1"/>
</dbReference>
<dbReference type="Proteomes" id="UP000262969">
    <property type="component" value="Unassembled WGS sequence"/>
</dbReference>
<evidence type="ECO:0000256" key="6">
    <source>
        <dbReference type="ARBA" id="ARBA00022777"/>
    </source>
</evidence>
<comment type="catalytic activity">
    <reaction evidence="1">
        <text>ATP + protein L-histidine = ADP + protein N-phospho-L-histidine.</text>
        <dbReference type="EC" id="2.7.13.3"/>
    </reaction>
</comment>
<dbReference type="PANTHER" id="PTHR24421:SF10">
    <property type="entry name" value="NITRATE_NITRITE SENSOR PROTEIN NARQ"/>
    <property type="match status" value="1"/>
</dbReference>